<reference evidence="2 3" key="1">
    <citation type="journal article" date="2012" name="Appl. Environ. Microbiol.">
        <title>Short-read sequencing for genomic analysis of the brown rot fungus Fibroporia radiculosa.</title>
        <authorList>
            <person name="Tang J.D."/>
            <person name="Perkins A.D."/>
            <person name="Sonstegard T.S."/>
            <person name="Schroeder S.G."/>
            <person name="Burgess S.C."/>
            <person name="Diehl S.V."/>
        </authorList>
    </citation>
    <scope>NUCLEOTIDE SEQUENCE [LARGE SCALE GENOMIC DNA]</scope>
    <source>
        <strain evidence="2 3">TFFH 294</strain>
    </source>
</reference>
<dbReference type="InParanoid" id="J4GME7"/>
<evidence type="ECO:0000259" key="1">
    <source>
        <dbReference type="Pfam" id="PF20236"/>
    </source>
</evidence>
<sequence length="210" mass="22887">MTVSAPSPGTAESITTLTLNPDNPCNATISATDGLVLYVAHTDTGKNASTTRIFNADDVVIASLQWKDTGFSASDKVTLGERAPVSIGSWLSKSMVPFKDDVSFKDDTGRRYKWKGNSPGRSLELYTADDNFRQTIARFHKSYIDRKVDPPALVPAKLLLLPRANEIRDIVVSSFLFLERSRRTGEISIVNRADAIALASRGAAVMPALR</sequence>
<accession>J4GME7</accession>
<dbReference type="Pfam" id="PF20236">
    <property type="entry name" value="DUF6593"/>
    <property type="match status" value="1"/>
</dbReference>
<dbReference type="InterPro" id="IPR046528">
    <property type="entry name" value="DUF6593"/>
</dbReference>
<dbReference type="OrthoDB" id="3256331at2759"/>
<dbReference type="RefSeq" id="XP_012179363.1">
    <property type="nucleotide sequence ID" value="XM_012323973.1"/>
</dbReference>
<dbReference type="Proteomes" id="UP000006352">
    <property type="component" value="Unassembled WGS sequence"/>
</dbReference>
<proteinExistence type="predicted"/>
<evidence type="ECO:0000313" key="2">
    <source>
        <dbReference type="EMBL" id="CCM00080.1"/>
    </source>
</evidence>
<dbReference type="EMBL" id="HE796965">
    <property type="protein sequence ID" value="CCM00080.1"/>
    <property type="molecule type" value="Genomic_DNA"/>
</dbReference>
<dbReference type="HOGENOM" id="CLU_084280_0_0_1"/>
<feature type="domain" description="DUF6593" evidence="1">
    <location>
        <begin position="22"/>
        <end position="183"/>
    </location>
</feature>
<protein>
    <recommendedName>
        <fullName evidence="1">DUF6593 domain-containing protein</fullName>
    </recommendedName>
</protein>
<evidence type="ECO:0000313" key="3">
    <source>
        <dbReference type="Proteomes" id="UP000006352"/>
    </source>
</evidence>
<dbReference type="GeneID" id="24094991"/>
<keyword evidence="3" id="KW-1185">Reference proteome</keyword>
<gene>
    <name evidence="2" type="ORF">FIBRA_02107</name>
</gene>
<dbReference type="AlphaFoldDB" id="J4GME7"/>
<name>J4GME7_9APHY</name>
<organism evidence="2 3">
    <name type="scientific">Fibroporia radiculosa</name>
    <dbReference type="NCBI Taxonomy" id="599839"/>
    <lineage>
        <taxon>Eukaryota</taxon>
        <taxon>Fungi</taxon>
        <taxon>Dikarya</taxon>
        <taxon>Basidiomycota</taxon>
        <taxon>Agaricomycotina</taxon>
        <taxon>Agaricomycetes</taxon>
        <taxon>Polyporales</taxon>
        <taxon>Fibroporiaceae</taxon>
        <taxon>Fibroporia</taxon>
    </lineage>
</organism>